<dbReference type="Proteomes" id="UP000440578">
    <property type="component" value="Unassembled WGS sequence"/>
</dbReference>
<dbReference type="Pfam" id="PF12937">
    <property type="entry name" value="F-box-like"/>
    <property type="match status" value="1"/>
</dbReference>
<evidence type="ECO:0000313" key="2">
    <source>
        <dbReference type="EMBL" id="KAF0294407.1"/>
    </source>
</evidence>
<dbReference type="PANTHER" id="PTHR13318">
    <property type="entry name" value="PARTNER OF PAIRED, ISOFORM B-RELATED"/>
    <property type="match status" value="1"/>
</dbReference>
<dbReference type="EMBL" id="VIIS01001690">
    <property type="protein sequence ID" value="KAF0294407.1"/>
    <property type="molecule type" value="Genomic_DNA"/>
</dbReference>
<dbReference type="InterPro" id="IPR032675">
    <property type="entry name" value="LRR_dom_sf"/>
</dbReference>
<dbReference type="InterPro" id="IPR036047">
    <property type="entry name" value="F-box-like_dom_sf"/>
</dbReference>
<dbReference type="GO" id="GO:0031146">
    <property type="term" value="P:SCF-dependent proteasomal ubiquitin-dependent protein catabolic process"/>
    <property type="evidence" value="ECO:0007669"/>
    <property type="project" value="TreeGrafter"/>
</dbReference>
<protein>
    <submittedName>
        <fullName evidence="2">F-box/LRR-repeat protein 4</fullName>
    </submittedName>
</protein>
<dbReference type="CDD" id="cd22117">
    <property type="entry name" value="F-box_FBXL4"/>
    <property type="match status" value="1"/>
</dbReference>
<organism evidence="2 4">
    <name type="scientific">Amphibalanus amphitrite</name>
    <name type="common">Striped barnacle</name>
    <name type="synonym">Balanus amphitrite</name>
    <dbReference type="NCBI Taxonomy" id="1232801"/>
    <lineage>
        <taxon>Eukaryota</taxon>
        <taxon>Metazoa</taxon>
        <taxon>Ecdysozoa</taxon>
        <taxon>Arthropoda</taxon>
        <taxon>Crustacea</taxon>
        <taxon>Multicrustacea</taxon>
        <taxon>Cirripedia</taxon>
        <taxon>Thoracica</taxon>
        <taxon>Thoracicalcarea</taxon>
        <taxon>Balanomorpha</taxon>
        <taxon>Balanoidea</taxon>
        <taxon>Balanidae</taxon>
        <taxon>Amphibalaninae</taxon>
        <taxon>Amphibalanus</taxon>
    </lineage>
</organism>
<dbReference type="SMART" id="SM00256">
    <property type="entry name" value="FBOX"/>
    <property type="match status" value="1"/>
</dbReference>
<dbReference type="AlphaFoldDB" id="A0A6A4VDF9"/>
<evidence type="ECO:0000313" key="4">
    <source>
        <dbReference type="Proteomes" id="UP000440578"/>
    </source>
</evidence>
<reference evidence="2 4" key="1">
    <citation type="submission" date="2019-07" db="EMBL/GenBank/DDBJ databases">
        <title>Draft genome assembly of a fouling barnacle, Amphibalanus amphitrite (Darwin, 1854): The first reference genome for Thecostraca.</title>
        <authorList>
            <person name="Kim W."/>
        </authorList>
    </citation>
    <scope>NUCLEOTIDE SEQUENCE [LARGE SCALE GENOMIC DNA]</scope>
    <source>
        <strain evidence="2">SNU_AA5</strain>
        <tissue evidence="2">Soma without cirri and trophi</tissue>
    </source>
</reference>
<dbReference type="EMBL" id="VIIS01000872">
    <property type="protein sequence ID" value="KAF0304098.1"/>
    <property type="molecule type" value="Genomic_DNA"/>
</dbReference>
<dbReference type="InterPro" id="IPR001810">
    <property type="entry name" value="F-box_dom"/>
</dbReference>
<accession>A0A6A4VDF9</accession>
<evidence type="ECO:0000313" key="3">
    <source>
        <dbReference type="EMBL" id="KAF0304098.1"/>
    </source>
</evidence>
<keyword evidence="4" id="KW-1185">Reference proteome</keyword>
<feature type="domain" description="F-box" evidence="1">
    <location>
        <begin position="216"/>
        <end position="262"/>
    </location>
</feature>
<name>A0A6A4VDF9_AMPAM</name>
<dbReference type="Gene3D" id="3.80.10.10">
    <property type="entry name" value="Ribonuclease Inhibitor"/>
    <property type="match status" value="2"/>
</dbReference>
<sequence length="531" mass="60418">MVCSSDDGDLEQYASSVAHFSSQYGGEGTISYTVPNIIGPPSQPGVEGDFASSAVLVNVGFDTAVYVLSVRVFECYHPGGVCRLWARWEEPDGPRWTLLWRRRPGAQPEDHRQPFSPPLKILRRPVRQLRLELNCDHLGYYTGLDAVQLVGCVRPPSPARLLRGRPLRPLSARLFALMPTVLQPEELQDRVRELAELGRKAEEEERRQRRECPTPDSALLQLPEEIICRVLSCLDLVSLSRLSLTCRHLHRLCSDPLLYSQLDLQPYWHLVDTSIVPFLTSRASCLTKLDLSWCGNYGALSDADFCNLLSELGSRLVSLRVDACDWFNGLCMEWTGLFCRGLEELSLRSCRAVVDDAFWSLQYLCNLRRVDLYRTQVTAAPLATFIRNATGLQHLGLGLCERLQRLWHVCEALGECSADLRSLVLWKQRELSWAELRHIQSCRRLEELDLGWWMIQDGDLQLIAEHNRQMQQLDILGASLVRPEAVESVLSRCPDLRLLDVSFCAQVSEAQVALWRHLYPHCSIKRSYRPA</sequence>
<dbReference type="SUPFAM" id="SSF52047">
    <property type="entry name" value="RNI-like"/>
    <property type="match status" value="1"/>
</dbReference>
<gene>
    <name evidence="2" type="primary">Fbxl4_0</name>
    <name evidence="3" type="synonym">Fbxl4_2</name>
    <name evidence="2" type="ORF">FJT64_007921</name>
    <name evidence="3" type="ORF">FJT64_024016</name>
</gene>
<dbReference type="SUPFAM" id="SSF81383">
    <property type="entry name" value="F-box domain"/>
    <property type="match status" value="1"/>
</dbReference>
<dbReference type="OrthoDB" id="6333295at2759"/>
<dbReference type="GO" id="GO:0019005">
    <property type="term" value="C:SCF ubiquitin ligase complex"/>
    <property type="evidence" value="ECO:0007669"/>
    <property type="project" value="TreeGrafter"/>
</dbReference>
<dbReference type="EMBL" id="VIIS01000872">
    <property type="protein sequence ID" value="KAF0304099.1"/>
    <property type="molecule type" value="Genomic_DNA"/>
</dbReference>
<dbReference type="PROSITE" id="PS50181">
    <property type="entry name" value="FBOX"/>
    <property type="match status" value="1"/>
</dbReference>
<evidence type="ECO:0000259" key="1">
    <source>
        <dbReference type="PROSITE" id="PS50181"/>
    </source>
</evidence>
<comment type="caution">
    <text evidence="2">The sequence shown here is derived from an EMBL/GenBank/DDBJ whole genome shotgun (WGS) entry which is preliminary data.</text>
</comment>
<proteinExistence type="predicted"/>